<dbReference type="AlphaFoldDB" id="A0A3B1C1Q4"/>
<proteinExistence type="predicted"/>
<dbReference type="Gene3D" id="3.10.129.10">
    <property type="entry name" value="Hotdog Thioesterase"/>
    <property type="match status" value="1"/>
</dbReference>
<evidence type="ECO:0008006" key="3">
    <source>
        <dbReference type="Google" id="ProtNLM"/>
    </source>
</evidence>
<evidence type="ECO:0000313" key="2">
    <source>
        <dbReference type="EMBL" id="VAX20661.1"/>
    </source>
</evidence>
<dbReference type="SUPFAM" id="SSF54637">
    <property type="entry name" value="Thioesterase/thiol ester dehydrase-isomerase"/>
    <property type="match status" value="1"/>
</dbReference>
<dbReference type="InterPro" id="IPR029069">
    <property type="entry name" value="HotDog_dom_sf"/>
</dbReference>
<feature type="non-terminal residue" evidence="2">
    <location>
        <position position="41"/>
    </location>
</feature>
<organism evidence="2">
    <name type="scientific">hydrothermal vent metagenome</name>
    <dbReference type="NCBI Taxonomy" id="652676"/>
    <lineage>
        <taxon>unclassified sequences</taxon>
        <taxon>metagenomes</taxon>
        <taxon>ecological metagenomes</taxon>
    </lineage>
</organism>
<reference evidence="2" key="1">
    <citation type="submission" date="2018-06" db="EMBL/GenBank/DDBJ databases">
        <authorList>
            <person name="Zhirakovskaya E."/>
        </authorList>
    </citation>
    <scope>NUCLEOTIDE SEQUENCE</scope>
</reference>
<dbReference type="EMBL" id="UOGB01000012">
    <property type="protein sequence ID" value="VAX15264.1"/>
    <property type="molecule type" value="Genomic_DNA"/>
</dbReference>
<accession>A0A3B1C1Q4</accession>
<gene>
    <name evidence="1" type="ORF">MNBD_NITROSPINAE03-500</name>
    <name evidence="2" type="ORF">MNBD_NITROSPINAE04-2311</name>
</gene>
<protein>
    <recommendedName>
        <fullName evidence="3">Acyl-CoA thioesterase</fullName>
    </recommendedName>
</protein>
<sequence>MSDEYPKNRSPITRVLTMPSNANATGDIFGGWILAQVDIAG</sequence>
<evidence type="ECO:0000313" key="1">
    <source>
        <dbReference type="EMBL" id="VAX15264.1"/>
    </source>
</evidence>
<dbReference type="EMBL" id="UOGA01000182">
    <property type="protein sequence ID" value="VAX20661.1"/>
    <property type="molecule type" value="Genomic_DNA"/>
</dbReference>
<name>A0A3B1C1Q4_9ZZZZ</name>